<evidence type="ECO:0000256" key="3">
    <source>
        <dbReference type="SAM" id="MobiDB-lite"/>
    </source>
</evidence>
<comment type="caution">
    <text evidence="4">The sequence shown here is derived from an EMBL/GenBank/DDBJ whole genome shotgun (WGS) entry which is preliminary data.</text>
</comment>
<dbReference type="RefSeq" id="WP_408160441.1">
    <property type="nucleotide sequence ID" value="NZ_JAQQFM010000013.1"/>
</dbReference>
<sequence length="402" mass="43752">MLKHLNRLWLKGLRQAGKIQRRQTGKLLRSILSKPAKTTSAKKKTDAAKPSPASAPAVRPKAGAASSGTAASKKPRPLPGQWLSAYTVSKDTTRRRISYRLYWPSSAGKAGKAGSRSAQRVPLVLMLHGCAQDAQEFADGTRMNALAEQKGWAVLYPQQSQRINAHRCWRWFDAASQRGDGDAAAVIAALEKILQTYPIDRSRIYAAGISAGAGMAQIVALLRPDLIAAIGLHSGPVFGGCRSVIGAYRVMQHGALGSVRAIQRIALARPDFPPMPALLISGRDDDIVRQINQMQLLNQMRLLNRHSELQPRPPDVRLFGRISKAQPNKNRMDTQDFVAGKKTMLRAITIDRLGHAWSGGDSRLPFNSAGPDASKLMLAFFAGHRRDANAPLNATEDVSAQD</sequence>
<dbReference type="SUPFAM" id="SSF53474">
    <property type="entry name" value="alpha/beta-Hydrolases"/>
    <property type="match status" value="1"/>
</dbReference>
<dbReference type="PANTHER" id="PTHR43037:SF1">
    <property type="entry name" value="BLL1128 PROTEIN"/>
    <property type="match status" value="1"/>
</dbReference>
<evidence type="ECO:0000256" key="1">
    <source>
        <dbReference type="ARBA" id="ARBA00022729"/>
    </source>
</evidence>
<feature type="region of interest" description="Disordered" evidence="3">
    <location>
        <begin position="19"/>
        <end position="76"/>
    </location>
</feature>
<keyword evidence="2" id="KW-0378">Hydrolase</keyword>
<evidence type="ECO:0000313" key="4">
    <source>
        <dbReference type="EMBL" id="MFL9927199.1"/>
    </source>
</evidence>
<gene>
    <name evidence="4" type="ORF">PQR62_23205</name>
</gene>
<dbReference type="InterPro" id="IPR029058">
    <property type="entry name" value="AB_hydrolase_fold"/>
</dbReference>
<keyword evidence="1" id="KW-0732">Signal</keyword>
<dbReference type="InterPro" id="IPR050955">
    <property type="entry name" value="Plant_Biomass_Hydrol_Est"/>
</dbReference>
<dbReference type="Gene3D" id="3.40.50.1820">
    <property type="entry name" value="alpha/beta hydrolase"/>
    <property type="match status" value="1"/>
</dbReference>
<keyword evidence="5" id="KW-1185">Reference proteome</keyword>
<dbReference type="Pfam" id="PF10503">
    <property type="entry name" value="Esterase_PHB"/>
    <property type="match status" value="1"/>
</dbReference>
<dbReference type="Proteomes" id="UP001629246">
    <property type="component" value="Unassembled WGS sequence"/>
</dbReference>
<accession>A0ABW9AG26</accession>
<dbReference type="EMBL" id="JAQQFM010000013">
    <property type="protein sequence ID" value="MFL9927199.1"/>
    <property type="molecule type" value="Genomic_DNA"/>
</dbReference>
<dbReference type="InterPro" id="IPR010126">
    <property type="entry name" value="Esterase_phb"/>
</dbReference>
<organism evidence="4 5">
    <name type="scientific">Herbaspirillum lusitanum</name>
    <dbReference type="NCBI Taxonomy" id="213312"/>
    <lineage>
        <taxon>Bacteria</taxon>
        <taxon>Pseudomonadati</taxon>
        <taxon>Pseudomonadota</taxon>
        <taxon>Betaproteobacteria</taxon>
        <taxon>Burkholderiales</taxon>
        <taxon>Oxalobacteraceae</taxon>
        <taxon>Herbaspirillum</taxon>
    </lineage>
</organism>
<name>A0ABW9AG26_9BURK</name>
<evidence type="ECO:0000256" key="2">
    <source>
        <dbReference type="ARBA" id="ARBA00022801"/>
    </source>
</evidence>
<protein>
    <submittedName>
        <fullName evidence="4">PHB depolymerase family esterase</fullName>
    </submittedName>
</protein>
<feature type="compositionally biased region" description="Low complexity" evidence="3">
    <location>
        <begin position="48"/>
        <end position="72"/>
    </location>
</feature>
<reference evidence="4 5" key="1">
    <citation type="journal article" date="2024" name="Chem. Sci.">
        <title>Discovery of megapolipeptins by genome mining of a Burkholderiales bacteria collection.</title>
        <authorList>
            <person name="Paulo B.S."/>
            <person name="Recchia M.J.J."/>
            <person name="Lee S."/>
            <person name="Fergusson C.H."/>
            <person name="Romanowski S.B."/>
            <person name="Hernandez A."/>
            <person name="Krull N."/>
            <person name="Liu D.Y."/>
            <person name="Cavanagh H."/>
            <person name="Bos A."/>
            <person name="Gray C.A."/>
            <person name="Murphy B.T."/>
            <person name="Linington R.G."/>
            <person name="Eustaquio A.S."/>
        </authorList>
    </citation>
    <scope>NUCLEOTIDE SEQUENCE [LARGE SCALE GENOMIC DNA]</scope>
    <source>
        <strain evidence="4 5">RL21-008-BIB-A</strain>
    </source>
</reference>
<dbReference type="PANTHER" id="PTHR43037">
    <property type="entry name" value="UNNAMED PRODUCT-RELATED"/>
    <property type="match status" value="1"/>
</dbReference>
<proteinExistence type="predicted"/>
<evidence type="ECO:0000313" key="5">
    <source>
        <dbReference type="Proteomes" id="UP001629246"/>
    </source>
</evidence>